<keyword evidence="6" id="KW-0479">Metal-binding</keyword>
<dbReference type="InterPro" id="IPR036412">
    <property type="entry name" value="HAD-like_sf"/>
</dbReference>
<comment type="similarity">
    <text evidence="3">Belongs to the HAD-like hydrolase superfamily. SerB family.</text>
</comment>
<evidence type="ECO:0000256" key="8">
    <source>
        <dbReference type="ARBA" id="ARBA00022842"/>
    </source>
</evidence>
<evidence type="ECO:0000256" key="4">
    <source>
        <dbReference type="ARBA" id="ARBA00012640"/>
    </source>
</evidence>
<dbReference type="GO" id="GO:0000287">
    <property type="term" value="F:magnesium ion binding"/>
    <property type="evidence" value="ECO:0007669"/>
    <property type="project" value="TreeGrafter"/>
</dbReference>
<evidence type="ECO:0000313" key="14">
    <source>
        <dbReference type="Proteomes" id="UP000316806"/>
    </source>
</evidence>
<evidence type="ECO:0000256" key="7">
    <source>
        <dbReference type="ARBA" id="ARBA00022801"/>
    </source>
</evidence>
<feature type="signal peptide" evidence="12">
    <location>
        <begin position="1"/>
        <end position="30"/>
    </location>
</feature>
<comment type="cofactor">
    <cofactor evidence="1">
        <name>Mg(2+)</name>
        <dbReference type="ChEBI" id="CHEBI:18420"/>
    </cofactor>
</comment>
<dbReference type="EMBL" id="CP040916">
    <property type="protein sequence ID" value="QDQ16190.1"/>
    <property type="molecule type" value="Genomic_DNA"/>
</dbReference>
<evidence type="ECO:0000256" key="10">
    <source>
        <dbReference type="ARBA" id="ARBA00048138"/>
    </source>
</evidence>
<reference evidence="13 14" key="1">
    <citation type="journal article" date="2019" name="J. Ind. Microbiol. Biotechnol.">
        <title>The complete genomic sequence of Streptomyces spectabilis NRRL-2792 and identification of secondary metabolite biosynthetic gene clusters.</title>
        <authorList>
            <person name="Sinha A."/>
            <person name="Phillips-Salemka S."/>
            <person name="Niraula T.A."/>
            <person name="Short K.A."/>
            <person name="Niraula N.P."/>
        </authorList>
    </citation>
    <scope>NUCLEOTIDE SEQUENCE [LARGE SCALE GENOMIC DNA]</scope>
    <source>
        <strain evidence="13 14">NRRL 2792</strain>
    </source>
</reference>
<evidence type="ECO:0000256" key="3">
    <source>
        <dbReference type="ARBA" id="ARBA00009184"/>
    </source>
</evidence>
<dbReference type="GO" id="GO:0006564">
    <property type="term" value="P:L-serine biosynthetic process"/>
    <property type="evidence" value="ECO:0007669"/>
    <property type="project" value="UniProtKB-KW"/>
</dbReference>
<feature type="chain" id="PRO_5022069456" description="phosphoserine phosphatase" evidence="12">
    <location>
        <begin position="31"/>
        <end position="440"/>
    </location>
</feature>
<comment type="catalytic activity">
    <reaction evidence="11">
        <text>O-phospho-D-serine + H2O = D-serine + phosphate</text>
        <dbReference type="Rhea" id="RHEA:24873"/>
        <dbReference type="ChEBI" id="CHEBI:15377"/>
        <dbReference type="ChEBI" id="CHEBI:35247"/>
        <dbReference type="ChEBI" id="CHEBI:43474"/>
        <dbReference type="ChEBI" id="CHEBI:58680"/>
        <dbReference type="EC" id="3.1.3.3"/>
    </reaction>
</comment>
<dbReference type="GO" id="GO:0036424">
    <property type="term" value="F:L-phosphoserine phosphatase activity"/>
    <property type="evidence" value="ECO:0007669"/>
    <property type="project" value="TreeGrafter"/>
</dbReference>
<evidence type="ECO:0000256" key="11">
    <source>
        <dbReference type="ARBA" id="ARBA00048523"/>
    </source>
</evidence>
<dbReference type="Pfam" id="PF12710">
    <property type="entry name" value="HAD"/>
    <property type="match status" value="1"/>
</dbReference>
<evidence type="ECO:0000256" key="9">
    <source>
        <dbReference type="ARBA" id="ARBA00023299"/>
    </source>
</evidence>
<sequence>MKIKHPLAAGAAAAAALALTGTGLAATAQAAPAPRAAHGTAAAKCPALTVSKGWYGDNKDRLQRLIDTRGRCGDSYDKRHKPLAVFDWDNTVIKNDVGDATMFWMLRNGKIRTPERGDWRTTSRYLTAPAAKALAKACPATGRTLPTRTNTACADEIAAVYGEGTTATGKDAFAGFDHRRMEPQYAWLAQLLRGWSTARVKDFAAAARKENLAAPIGAEQRVGTGKVTAWARYYDQQRDLIRTLKKAGFDVYVVSASPEPVAEVWAAGKEGVGLDARHTIGIRNVTREGRLTARLKGCGSVEDGADSMITYIDGKRCAINERILGVRGKAAEKVQPAAERQVFAAGDSDTDVSFLRDATGLRLVLNRNKAELMCRAYDNGDRRWLIQPMFIEPKGKQSAPYPCATTGYTGRDGTKAPVRRADGSVIADQQDTVYGGSATS</sequence>
<dbReference type="EC" id="3.1.3.3" evidence="4"/>
<dbReference type="InterPro" id="IPR023214">
    <property type="entry name" value="HAD_sf"/>
</dbReference>
<keyword evidence="5" id="KW-0028">Amino-acid biosynthesis</keyword>
<dbReference type="AlphaFoldDB" id="A0A516RKN3"/>
<dbReference type="SUPFAM" id="SSF56784">
    <property type="entry name" value="HAD-like"/>
    <property type="match status" value="1"/>
</dbReference>
<evidence type="ECO:0000256" key="12">
    <source>
        <dbReference type="SAM" id="SignalP"/>
    </source>
</evidence>
<dbReference type="InterPro" id="IPR050582">
    <property type="entry name" value="HAD-like_SerB"/>
</dbReference>
<proteinExistence type="inferred from homology"/>
<comment type="catalytic activity">
    <reaction evidence="10">
        <text>O-phospho-L-serine + H2O = L-serine + phosphate</text>
        <dbReference type="Rhea" id="RHEA:21208"/>
        <dbReference type="ChEBI" id="CHEBI:15377"/>
        <dbReference type="ChEBI" id="CHEBI:33384"/>
        <dbReference type="ChEBI" id="CHEBI:43474"/>
        <dbReference type="ChEBI" id="CHEBI:57524"/>
        <dbReference type="EC" id="3.1.3.3"/>
    </reaction>
</comment>
<evidence type="ECO:0000256" key="5">
    <source>
        <dbReference type="ARBA" id="ARBA00022605"/>
    </source>
</evidence>
<protein>
    <recommendedName>
        <fullName evidence="4">phosphoserine phosphatase</fullName>
        <ecNumber evidence="4">3.1.3.3</ecNumber>
    </recommendedName>
</protein>
<keyword evidence="8" id="KW-0460">Magnesium</keyword>
<comment type="pathway">
    <text evidence="2">Amino-acid biosynthesis; L-serine biosynthesis; L-serine from 3-phospho-D-glycerate: step 3/3.</text>
</comment>
<accession>A0A516RKN3</accession>
<evidence type="ECO:0000256" key="6">
    <source>
        <dbReference type="ARBA" id="ARBA00022723"/>
    </source>
</evidence>
<keyword evidence="9" id="KW-0718">Serine biosynthesis</keyword>
<keyword evidence="7 13" id="KW-0378">Hydrolase</keyword>
<dbReference type="RefSeq" id="WP_144323389.1">
    <property type="nucleotide sequence ID" value="NZ_CP040916.1"/>
</dbReference>
<dbReference type="PANTHER" id="PTHR43344">
    <property type="entry name" value="PHOSPHOSERINE PHOSPHATASE"/>
    <property type="match status" value="1"/>
</dbReference>
<dbReference type="PANTHER" id="PTHR43344:SF2">
    <property type="entry name" value="PHOSPHOSERINE PHOSPHATASE"/>
    <property type="match status" value="1"/>
</dbReference>
<evidence type="ECO:0000256" key="2">
    <source>
        <dbReference type="ARBA" id="ARBA00005135"/>
    </source>
</evidence>
<gene>
    <name evidence="13" type="ORF">FH965_08170</name>
</gene>
<name>A0A516RKN3_STRST</name>
<keyword evidence="12" id="KW-0732">Signal</keyword>
<dbReference type="GO" id="GO:0005737">
    <property type="term" value="C:cytoplasm"/>
    <property type="evidence" value="ECO:0007669"/>
    <property type="project" value="TreeGrafter"/>
</dbReference>
<dbReference type="Proteomes" id="UP000316806">
    <property type="component" value="Chromosome"/>
</dbReference>
<dbReference type="Gene3D" id="3.40.50.1000">
    <property type="entry name" value="HAD superfamily/HAD-like"/>
    <property type="match status" value="2"/>
</dbReference>
<evidence type="ECO:0000313" key="13">
    <source>
        <dbReference type="EMBL" id="QDQ16190.1"/>
    </source>
</evidence>
<organism evidence="13 14">
    <name type="scientific">Streptomyces spectabilis</name>
    <dbReference type="NCBI Taxonomy" id="68270"/>
    <lineage>
        <taxon>Bacteria</taxon>
        <taxon>Bacillati</taxon>
        <taxon>Actinomycetota</taxon>
        <taxon>Actinomycetes</taxon>
        <taxon>Kitasatosporales</taxon>
        <taxon>Streptomycetaceae</taxon>
        <taxon>Streptomyces</taxon>
    </lineage>
</organism>
<evidence type="ECO:0000256" key="1">
    <source>
        <dbReference type="ARBA" id="ARBA00001946"/>
    </source>
</evidence>